<protein>
    <recommendedName>
        <fullName evidence="4">CopC domain-containing protein</fullName>
    </recommendedName>
</protein>
<accession>A0A2N3Q097</accession>
<organism evidence="5 6">
    <name type="scientific">Telmatospirillum siberiense</name>
    <dbReference type="NCBI Taxonomy" id="382514"/>
    <lineage>
        <taxon>Bacteria</taxon>
        <taxon>Pseudomonadati</taxon>
        <taxon>Pseudomonadota</taxon>
        <taxon>Alphaproteobacteria</taxon>
        <taxon>Rhodospirillales</taxon>
        <taxon>Rhodospirillaceae</taxon>
        <taxon>Telmatospirillum</taxon>
    </lineage>
</organism>
<evidence type="ECO:0000256" key="1">
    <source>
        <dbReference type="ARBA" id="ARBA00022729"/>
    </source>
</evidence>
<feature type="domain" description="CopC" evidence="4">
    <location>
        <begin position="35"/>
        <end position="127"/>
    </location>
</feature>
<sequence>MSIPRLPGFWLAIATAVLCLSWSSRAAMAKDRLDLRSSDPAAEAVVETSPSEVVLTFSAPVEPAYSFIAVLDGNGRRIDVGHMERDKTRAAVVHVPLFAKAQGPCLVNWRMVGREGQSANGSFSFVVAR</sequence>
<keyword evidence="2" id="KW-0186">Copper</keyword>
<evidence type="ECO:0000313" key="5">
    <source>
        <dbReference type="EMBL" id="PKU26079.1"/>
    </source>
</evidence>
<dbReference type="InterPro" id="IPR007348">
    <property type="entry name" value="CopC_dom"/>
</dbReference>
<reference evidence="6" key="1">
    <citation type="submission" date="2017-12" db="EMBL/GenBank/DDBJ databases">
        <title>Draft genome sequence of Telmatospirillum siberiense 26-4b1T, an acidotolerant peatland alphaproteobacterium potentially involved in sulfur cycling.</title>
        <authorList>
            <person name="Hausmann B."/>
            <person name="Pjevac P."/>
            <person name="Schreck K."/>
            <person name="Herbold C.W."/>
            <person name="Daims H."/>
            <person name="Wagner M."/>
            <person name="Pester M."/>
            <person name="Loy A."/>
        </authorList>
    </citation>
    <scope>NUCLEOTIDE SEQUENCE [LARGE SCALE GENOMIC DNA]</scope>
    <source>
        <strain evidence="6">26-4b1</strain>
    </source>
</reference>
<evidence type="ECO:0000256" key="2">
    <source>
        <dbReference type="ARBA" id="ARBA00023008"/>
    </source>
</evidence>
<evidence type="ECO:0000256" key="3">
    <source>
        <dbReference type="SAM" id="SignalP"/>
    </source>
</evidence>
<evidence type="ECO:0000259" key="4">
    <source>
        <dbReference type="Pfam" id="PF04234"/>
    </source>
</evidence>
<dbReference type="GO" id="GO:0042597">
    <property type="term" value="C:periplasmic space"/>
    <property type="evidence" value="ECO:0007669"/>
    <property type="project" value="InterPro"/>
</dbReference>
<name>A0A2N3Q097_9PROT</name>
<proteinExistence type="predicted"/>
<dbReference type="Gene3D" id="2.60.40.1220">
    <property type="match status" value="1"/>
</dbReference>
<keyword evidence="6" id="KW-1185">Reference proteome</keyword>
<dbReference type="GO" id="GO:0005507">
    <property type="term" value="F:copper ion binding"/>
    <property type="evidence" value="ECO:0007669"/>
    <property type="project" value="InterPro"/>
</dbReference>
<dbReference type="Pfam" id="PF04234">
    <property type="entry name" value="CopC"/>
    <property type="match status" value="1"/>
</dbReference>
<dbReference type="EMBL" id="PIUM01000002">
    <property type="protein sequence ID" value="PKU26079.1"/>
    <property type="molecule type" value="Genomic_DNA"/>
</dbReference>
<comment type="caution">
    <text evidence="5">The sequence shown here is derived from an EMBL/GenBank/DDBJ whole genome shotgun (WGS) entry which is preliminary data.</text>
</comment>
<gene>
    <name evidence="5" type="ORF">CWS72_02800</name>
</gene>
<dbReference type="InterPro" id="IPR014756">
    <property type="entry name" value="Ig_E-set"/>
</dbReference>
<keyword evidence="1 3" id="KW-0732">Signal</keyword>
<dbReference type="Proteomes" id="UP000233293">
    <property type="component" value="Unassembled WGS sequence"/>
</dbReference>
<dbReference type="GO" id="GO:0046688">
    <property type="term" value="P:response to copper ion"/>
    <property type="evidence" value="ECO:0007669"/>
    <property type="project" value="InterPro"/>
</dbReference>
<feature type="chain" id="PRO_5014755773" description="CopC domain-containing protein" evidence="3">
    <location>
        <begin position="30"/>
        <end position="129"/>
    </location>
</feature>
<dbReference type="SUPFAM" id="SSF81296">
    <property type="entry name" value="E set domains"/>
    <property type="match status" value="1"/>
</dbReference>
<evidence type="ECO:0000313" key="6">
    <source>
        <dbReference type="Proteomes" id="UP000233293"/>
    </source>
</evidence>
<dbReference type="AlphaFoldDB" id="A0A2N3Q097"/>
<feature type="signal peptide" evidence="3">
    <location>
        <begin position="1"/>
        <end position="29"/>
    </location>
</feature>
<dbReference type="OrthoDB" id="8374223at2"/>
<dbReference type="InterPro" id="IPR014755">
    <property type="entry name" value="Cu-Rt/internalin_Ig-like"/>
</dbReference>
<dbReference type="RefSeq" id="WP_101249040.1">
    <property type="nucleotide sequence ID" value="NZ_PIUM01000002.1"/>
</dbReference>